<evidence type="ECO:0000313" key="1">
    <source>
        <dbReference type="EMBL" id="KAJ7410113.1"/>
    </source>
</evidence>
<evidence type="ECO:0000313" key="2">
    <source>
        <dbReference type="Proteomes" id="UP001145742"/>
    </source>
</evidence>
<accession>A0ABQ9D1S2</accession>
<dbReference type="EMBL" id="WHWB01034428">
    <property type="protein sequence ID" value="KAJ7410113.1"/>
    <property type="molecule type" value="Genomic_DNA"/>
</dbReference>
<dbReference type="Proteomes" id="UP001145742">
    <property type="component" value="Unassembled WGS sequence"/>
</dbReference>
<protein>
    <submittedName>
        <fullName evidence="1">Uncharacterized protein</fullName>
    </submittedName>
</protein>
<keyword evidence="2" id="KW-1185">Reference proteome</keyword>
<reference evidence="1" key="1">
    <citation type="submission" date="2019-10" db="EMBL/GenBank/DDBJ databases">
        <authorList>
            <person name="Soares A.E.R."/>
            <person name="Aleixo A."/>
            <person name="Schneider P."/>
            <person name="Miyaki C.Y."/>
            <person name="Schneider M.P."/>
            <person name="Mello C."/>
            <person name="Vasconcelos A.T.R."/>
        </authorList>
    </citation>
    <scope>NUCLEOTIDE SEQUENCE</scope>
    <source>
        <tissue evidence="1">Muscle</tissue>
    </source>
</reference>
<sequence>MPCRDLGRLERWGRVIITKVRANYKELLLCQGNPKHKYRLHREWIECRPREKDLELLVGEKPITTQQCAPAAQKANCVLDCTKSSSKEGDSASLLCPCEIPPGALHPALGPPAQGEHGPVGVSPEEAMKMTKGWSTCSRKTGWQSWDCSAWKRFWRDLKAAFQYQKGSCKRAGEGLYPWA</sequence>
<proteinExistence type="predicted"/>
<comment type="caution">
    <text evidence="1">The sequence shown here is derived from an EMBL/GenBank/DDBJ whole genome shotgun (WGS) entry which is preliminary data.</text>
</comment>
<gene>
    <name evidence="1" type="ORF">WISP_110811</name>
</gene>
<name>A0ABQ9D1S2_9PASS</name>
<organism evidence="1 2">
    <name type="scientific">Willisornis vidua</name>
    <name type="common">Xingu scale-backed antbird</name>
    <dbReference type="NCBI Taxonomy" id="1566151"/>
    <lineage>
        <taxon>Eukaryota</taxon>
        <taxon>Metazoa</taxon>
        <taxon>Chordata</taxon>
        <taxon>Craniata</taxon>
        <taxon>Vertebrata</taxon>
        <taxon>Euteleostomi</taxon>
        <taxon>Archelosauria</taxon>
        <taxon>Archosauria</taxon>
        <taxon>Dinosauria</taxon>
        <taxon>Saurischia</taxon>
        <taxon>Theropoda</taxon>
        <taxon>Coelurosauria</taxon>
        <taxon>Aves</taxon>
        <taxon>Neognathae</taxon>
        <taxon>Neoaves</taxon>
        <taxon>Telluraves</taxon>
        <taxon>Australaves</taxon>
        <taxon>Passeriformes</taxon>
        <taxon>Thamnophilidae</taxon>
        <taxon>Willisornis</taxon>
    </lineage>
</organism>